<feature type="compositionally biased region" description="Polar residues" evidence="1">
    <location>
        <begin position="67"/>
        <end position="79"/>
    </location>
</feature>
<dbReference type="OrthoDB" id="9973528at2"/>
<reference evidence="2 3" key="1">
    <citation type="submission" date="2018-11" db="EMBL/GenBank/DDBJ databases">
        <authorList>
            <person name="Huo Y."/>
        </authorList>
    </citation>
    <scope>NUCLEOTIDE SEQUENCE [LARGE SCALE GENOMIC DNA]</scope>
    <source>
        <strain evidence="2 3">DSM 30132</strain>
    </source>
</reference>
<dbReference type="AlphaFoldDB" id="A0A427MVG3"/>
<evidence type="ECO:0000256" key="1">
    <source>
        <dbReference type="SAM" id="MobiDB-lite"/>
    </source>
</evidence>
<evidence type="ECO:0000313" key="3">
    <source>
        <dbReference type="Proteomes" id="UP000277279"/>
    </source>
</evidence>
<protein>
    <submittedName>
        <fullName evidence="2">Uncharacterized protein</fullName>
    </submittedName>
</protein>
<name>A0A427MVG3_9HYPH</name>
<organism evidence="2 3">
    <name type="scientific">Rhizobium pisi</name>
    <dbReference type="NCBI Taxonomy" id="574561"/>
    <lineage>
        <taxon>Bacteria</taxon>
        <taxon>Pseudomonadati</taxon>
        <taxon>Pseudomonadota</taxon>
        <taxon>Alphaproteobacteria</taxon>
        <taxon>Hyphomicrobiales</taxon>
        <taxon>Rhizobiaceae</taxon>
        <taxon>Rhizobium/Agrobacterium group</taxon>
        <taxon>Rhizobium</taxon>
    </lineage>
</organism>
<feature type="region of interest" description="Disordered" evidence="1">
    <location>
        <begin position="57"/>
        <end position="79"/>
    </location>
</feature>
<evidence type="ECO:0000313" key="2">
    <source>
        <dbReference type="EMBL" id="RSB72007.1"/>
    </source>
</evidence>
<comment type="caution">
    <text evidence="2">The sequence shown here is derived from an EMBL/GenBank/DDBJ whole genome shotgun (WGS) entry which is preliminary data.</text>
</comment>
<sequence length="79" mass="8566">MAFMEISFRPVVLLNVPAREVFLLSNVAGRSGSVALAKIILFSRLCAAVSNKKSRPDGRLAEHLNRNAAQATASKSNWP</sequence>
<accession>A0A427MVG3</accession>
<gene>
    <name evidence="2" type="ORF">EFD55_20210</name>
</gene>
<dbReference type="EMBL" id="RJJT01000014">
    <property type="protein sequence ID" value="RSB72007.1"/>
    <property type="molecule type" value="Genomic_DNA"/>
</dbReference>
<dbReference type="Proteomes" id="UP000277279">
    <property type="component" value="Unassembled WGS sequence"/>
</dbReference>
<proteinExistence type="predicted"/>